<feature type="region of interest" description="Disordered" evidence="1">
    <location>
        <begin position="46"/>
        <end position="77"/>
    </location>
</feature>
<dbReference type="Proteomes" id="UP000250321">
    <property type="component" value="Unassembled WGS sequence"/>
</dbReference>
<organism evidence="2 3">
    <name type="scientific">Prunus yedoensis var. nudiflora</name>
    <dbReference type="NCBI Taxonomy" id="2094558"/>
    <lineage>
        <taxon>Eukaryota</taxon>
        <taxon>Viridiplantae</taxon>
        <taxon>Streptophyta</taxon>
        <taxon>Embryophyta</taxon>
        <taxon>Tracheophyta</taxon>
        <taxon>Spermatophyta</taxon>
        <taxon>Magnoliopsida</taxon>
        <taxon>eudicotyledons</taxon>
        <taxon>Gunneridae</taxon>
        <taxon>Pentapetalae</taxon>
        <taxon>rosids</taxon>
        <taxon>fabids</taxon>
        <taxon>Rosales</taxon>
        <taxon>Rosaceae</taxon>
        <taxon>Amygdaloideae</taxon>
        <taxon>Amygdaleae</taxon>
        <taxon>Prunus</taxon>
    </lineage>
</organism>
<sequence>MDYVQYNFEELESDASKVIVMVEGVKDLLMKMYEAYKKEEPAAAQSTAEANVQSGGKIGSVTYGPKEKEKKASFNST</sequence>
<dbReference type="EMBL" id="PJQY01001577">
    <property type="protein sequence ID" value="PQQ01335.1"/>
    <property type="molecule type" value="Genomic_DNA"/>
</dbReference>
<dbReference type="AlphaFoldDB" id="A0A314Y0J9"/>
<protein>
    <submittedName>
        <fullName evidence="2">Uncharacterized protein</fullName>
    </submittedName>
</protein>
<accession>A0A314Y0J9</accession>
<reference evidence="2 3" key="1">
    <citation type="submission" date="2018-02" db="EMBL/GenBank/DDBJ databases">
        <title>Draft genome of wild Prunus yedoensis var. nudiflora.</title>
        <authorList>
            <person name="Baek S."/>
            <person name="Kim J.-H."/>
            <person name="Choi K."/>
            <person name="Kim G.-B."/>
            <person name="Cho A."/>
            <person name="Jang H."/>
            <person name="Shin C.-H."/>
            <person name="Yu H.-J."/>
            <person name="Mun J.-H."/>
        </authorList>
    </citation>
    <scope>NUCLEOTIDE SEQUENCE [LARGE SCALE GENOMIC DNA]</scope>
    <source>
        <strain evidence="3">cv. Jeju island</strain>
        <tissue evidence="2">Leaf</tissue>
    </source>
</reference>
<feature type="compositionally biased region" description="Basic and acidic residues" evidence="1">
    <location>
        <begin position="65"/>
        <end position="77"/>
    </location>
</feature>
<proteinExistence type="predicted"/>
<evidence type="ECO:0000313" key="2">
    <source>
        <dbReference type="EMBL" id="PQQ01335.1"/>
    </source>
</evidence>
<name>A0A314Y0J9_PRUYE</name>
<keyword evidence="3" id="KW-1185">Reference proteome</keyword>
<gene>
    <name evidence="2" type="ORF">Pyn_17645</name>
</gene>
<evidence type="ECO:0000256" key="1">
    <source>
        <dbReference type="SAM" id="MobiDB-lite"/>
    </source>
</evidence>
<evidence type="ECO:0000313" key="3">
    <source>
        <dbReference type="Proteomes" id="UP000250321"/>
    </source>
</evidence>
<comment type="caution">
    <text evidence="2">The sequence shown here is derived from an EMBL/GenBank/DDBJ whole genome shotgun (WGS) entry which is preliminary data.</text>
</comment>